<dbReference type="EMBL" id="CAIX01000265">
    <property type="protein sequence ID" value="CCI10496.1"/>
    <property type="molecule type" value="Genomic_DNA"/>
</dbReference>
<dbReference type="Proteomes" id="UP000053237">
    <property type="component" value="Unassembled WGS sequence"/>
</dbReference>
<reference evidence="1 2" key="1">
    <citation type="submission" date="2012-05" db="EMBL/GenBank/DDBJ databases">
        <title>Recombination and specialization in a pathogen metapopulation.</title>
        <authorList>
            <person name="Gardiner A."/>
            <person name="Kemen E."/>
            <person name="Schultz-Larsen T."/>
            <person name="MacLean D."/>
            <person name="Van Oosterhout C."/>
            <person name="Jones J.D.G."/>
        </authorList>
    </citation>
    <scope>NUCLEOTIDE SEQUENCE [LARGE SCALE GENOMIC DNA]</scope>
    <source>
        <strain evidence="1 2">Ac Nc2</strain>
    </source>
</reference>
<dbReference type="InParanoid" id="A0A024FU14"/>
<gene>
    <name evidence="1" type="ORF">BN9_102390</name>
</gene>
<dbReference type="AlphaFoldDB" id="A0A024FU14"/>
<keyword evidence="2" id="KW-1185">Reference proteome</keyword>
<accession>A0A024FU14</accession>
<organism evidence="1 2">
    <name type="scientific">Albugo candida</name>
    <dbReference type="NCBI Taxonomy" id="65357"/>
    <lineage>
        <taxon>Eukaryota</taxon>
        <taxon>Sar</taxon>
        <taxon>Stramenopiles</taxon>
        <taxon>Oomycota</taxon>
        <taxon>Peronosporomycetes</taxon>
        <taxon>Albuginales</taxon>
        <taxon>Albuginaceae</taxon>
        <taxon>Albugo</taxon>
    </lineage>
</organism>
<evidence type="ECO:0000313" key="2">
    <source>
        <dbReference type="Proteomes" id="UP000053237"/>
    </source>
</evidence>
<dbReference type="OrthoDB" id="269227at2759"/>
<evidence type="ECO:0000313" key="1">
    <source>
        <dbReference type="EMBL" id="CCI10496.1"/>
    </source>
</evidence>
<protein>
    <submittedName>
        <fullName evidence="1">Uncharacterized protein</fullName>
    </submittedName>
</protein>
<comment type="caution">
    <text evidence="1">The sequence shown here is derived from an EMBL/GenBank/DDBJ whole genome shotgun (WGS) entry which is preliminary data.</text>
</comment>
<dbReference type="Gene3D" id="3.50.50.60">
    <property type="entry name" value="FAD/NAD(P)-binding domain"/>
    <property type="match status" value="1"/>
</dbReference>
<sequence>MTTKIGFQARRATGKSFKCNGTHRETQFEANKEIIYSGGAINSTLTAIKVGDADHLKKLHVLQIFAFNTSAQSQLHCIMLFASTSNVSSCFDLITSRPNWKRSS</sequence>
<dbReference type="InterPro" id="IPR036188">
    <property type="entry name" value="FAD/NAD-bd_sf"/>
</dbReference>
<proteinExistence type="predicted"/>
<name>A0A024FU14_9STRA</name>